<evidence type="ECO:0000259" key="1">
    <source>
        <dbReference type="Pfam" id="PF21056"/>
    </source>
</evidence>
<comment type="caution">
    <text evidence="2">The sequence shown here is derived from an EMBL/GenBank/DDBJ whole genome shotgun (WGS) entry which is preliminary data.</text>
</comment>
<dbReference type="InterPro" id="IPR052579">
    <property type="entry name" value="Zinc_finger_SWIM"/>
</dbReference>
<dbReference type="InterPro" id="IPR048324">
    <property type="entry name" value="ZSWIM1-3_RNaseH-like"/>
</dbReference>
<reference evidence="3" key="1">
    <citation type="submission" date="2017-03" db="EMBL/GenBank/DDBJ databases">
        <title>Phytopthora megakarya and P. palmivora, two closely related causual agents of cacao black pod achieved similar genome size and gene model numbers by different mechanisms.</title>
        <authorList>
            <person name="Ali S."/>
            <person name="Shao J."/>
            <person name="Larry D.J."/>
            <person name="Kronmiller B."/>
            <person name="Shen D."/>
            <person name="Strem M.D."/>
            <person name="Melnick R.L."/>
            <person name="Guiltinan M.J."/>
            <person name="Tyler B.M."/>
            <person name="Meinhardt L.W."/>
            <person name="Bailey B.A."/>
        </authorList>
    </citation>
    <scope>NUCLEOTIDE SEQUENCE [LARGE SCALE GENOMIC DNA]</scope>
    <source>
        <strain evidence="3">zdho120</strain>
    </source>
</reference>
<dbReference type="EMBL" id="NBNE01008498">
    <property type="protein sequence ID" value="OWY99423.1"/>
    <property type="molecule type" value="Genomic_DNA"/>
</dbReference>
<sequence>MKLPAKDLTTVDMLRKDGLSRRKILRFIWDNASCEPDMVDVHNLLAKLKREEDAGTTYSDSVAETLDRFCYKDPFVVAHIDIDRQREKNVARCIVVQSTHMRAPFSAFPEVTLVDATHGTNASRNKLFSFMVHDSFGRGQHVQLV</sequence>
<dbReference type="Proteomes" id="UP000198211">
    <property type="component" value="Unassembled WGS sequence"/>
</dbReference>
<protein>
    <recommendedName>
        <fullName evidence="1">ZSWIM1/3 RNaseH-like domain-containing protein</fullName>
    </recommendedName>
</protein>
<name>A0A225V2S7_9STRA</name>
<evidence type="ECO:0000313" key="3">
    <source>
        <dbReference type="Proteomes" id="UP000198211"/>
    </source>
</evidence>
<evidence type="ECO:0000313" key="2">
    <source>
        <dbReference type="EMBL" id="OWY99423.1"/>
    </source>
</evidence>
<gene>
    <name evidence="2" type="ORF">PHMEG_00029572</name>
</gene>
<dbReference type="PANTHER" id="PTHR31569">
    <property type="entry name" value="SWIM-TYPE DOMAIN-CONTAINING PROTEIN"/>
    <property type="match status" value="1"/>
</dbReference>
<dbReference type="PANTHER" id="PTHR31569:SF4">
    <property type="entry name" value="SWIM-TYPE DOMAIN-CONTAINING PROTEIN"/>
    <property type="match status" value="1"/>
</dbReference>
<organism evidence="2 3">
    <name type="scientific">Phytophthora megakarya</name>
    <dbReference type="NCBI Taxonomy" id="4795"/>
    <lineage>
        <taxon>Eukaryota</taxon>
        <taxon>Sar</taxon>
        <taxon>Stramenopiles</taxon>
        <taxon>Oomycota</taxon>
        <taxon>Peronosporomycetes</taxon>
        <taxon>Peronosporales</taxon>
        <taxon>Peronosporaceae</taxon>
        <taxon>Phytophthora</taxon>
    </lineage>
</organism>
<dbReference type="OrthoDB" id="107861at2759"/>
<accession>A0A225V2S7</accession>
<dbReference type="Pfam" id="PF21056">
    <property type="entry name" value="ZSWIM1-3_RNaseH-like"/>
    <property type="match status" value="1"/>
</dbReference>
<feature type="domain" description="ZSWIM1/3 RNaseH-like" evidence="1">
    <location>
        <begin position="68"/>
        <end position="144"/>
    </location>
</feature>
<dbReference type="AlphaFoldDB" id="A0A225V2S7"/>
<proteinExistence type="predicted"/>
<keyword evidence="3" id="KW-1185">Reference proteome</keyword>